<organism evidence="2 3">
    <name type="scientific">Bifidobacterium margollesii</name>
    <dbReference type="NCBI Taxonomy" id="2020964"/>
    <lineage>
        <taxon>Bacteria</taxon>
        <taxon>Bacillati</taxon>
        <taxon>Actinomycetota</taxon>
        <taxon>Actinomycetes</taxon>
        <taxon>Bifidobacteriales</taxon>
        <taxon>Bifidobacteriaceae</taxon>
        <taxon>Bifidobacterium</taxon>
    </lineage>
</organism>
<feature type="compositionally biased region" description="Low complexity" evidence="1">
    <location>
        <begin position="43"/>
        <end position="62"/>
    </location>
</feature>
<protein>
    <submittedName>
        <fullName evidence="2">Uncharacterized protein</fullName>
    </submittedName>
</protein>
<proteinExistence type="predicted"/>
<keyword evidence="3" id="KW-1185">Reference proteome</keyword>
<feature type="region of interest" description="Disordered" evidence="1">
    <location>
        <begin position="42"/>
        <end position="64"/>
    </location>
</feature>
<evidence type="ECO:0000256" key="1">
    <source>
        <dbReference type="SAM" id="MobiDB-lite"/>
    </source>
</evidence>
<dbReference type="Proteomes" id="UP000235050">
    <property type="component" value="Unassembled WGS sequence"/>
</dbReference>
<sequence>MSNNASTSSRRRLVVIVVAAVVVVLALLSAFVWPGWAVRKPSTEATGQSTSTQTQSAPATPTIKASPLPSNATALLKAAAPDTVDETAYARVKTQSAQDWASANPIEEYTVTYSTGQTAKDLTLLTAQWSDAASAQSQYKKVTDALKGETLAQGSVKVSGAAKGSYLVKVDDDDDAKAVAVWQNDTVVFQVTGPKADVLDFYQKFPL</sequence>
<dbReference type="RefSeq" id="WP_101617008.1">
    <property type="nucleotide sequence ID" value="NZ_NMWU01000025.1"/>
</dbReference>
<evidence type="ECO:0000313" key="2">
    <source>
        <dbReference type="EMBL" id="PLS30723.1"/>
    </source>
</evidence>
<dbReference type="AlphaFoldDB" id="A0A2N5J937"/>
<dbReference type="OrthoDB" id="3242799at2"/>
<reference evidence="2 3" key="1">
    <citation type="submission" date="2017-07" db="EMBL/GenBank/DDBJ databases">
        <title>Bifidobacterium novel species.</title>
        <authorList>
            <person name="Lugli G.A."/>
            <person name="Milani C."/>
            <person name="Duranti S."/>
            <person name="Mangifesta M."/>
        </authorList>
    </citation>
    <scope>NUCLEOTIDE SEQUENCE [LARGE SCALE GENOMIC DNA]</scope>
    <source>
        <strain evidence="3">Uis1B</strain>
    </source>
</reference>
<dbReference type="EMBL" id="NMWU01000025">
    <property type="protein sequence ID" value="PLS30723.1"/>
    <property type="molecule type" value="Genomic_DNA"/>
</dbReference>
<gene>
    <name evidence="2" type="ORF">Uis1B_1435</name>
</gene>
<accession>A0A2N5J937</accession>
<evidence type="ECO:0000313" key="3">
    <source>
        <dbReference type="Proteomes" id="UP000235050"/>
    </source>
</evidence>
<name>A0A2N5J937_9BIFI</name>
<comment type="caution">
    <text evidence="2">The sequence shown here is derived from an EMBL/GenBank/DDBJ whole genome shotgun (WGS) entry which is preliminary data.</text>
</comment>